<feature type="binding site" evidence="15">
    <location>
        <position position="189"/>
    </location>
    <ligand>
        <name>Mg(2+)</name>
        <dbReference type="ChEBI" id="CHEBI:18420"/>
    </ligand>
</feature>
<dbReference type="OrthoDB" id="8732661at2"/>
<keyword evidence="7 15" id="KW-0479">Metal-binding</keyword>
<dbReference type="FunFam" id="3.40.50.970:FF:000003">
    <property type="entry name" value="Transketolase"/>
    <property type="match status" value="1"/>
</dbReference>
<dbReference type="SUPFAM" id="SSF52518">
    <property type="entry name" value="Thiamin diphosphate-binding fold (THDP-binding)"/>
    <property type="match status" value="2"/>
</dbReference>
<evidence type="ECO:0000256" key="15">
    <source>
        <dbReference type="PIRSR" id="PIRSR605478-4"/>
    </source>
</evidence>
<comment type="cofactor">
    <cofactor evidence="2">
        <name>Co(2+)</name>
        <dbReference type="ChEBI" id="CHEBI:48828"/>
    </cofactor>
</comment>
<dbReference type="InterPro" id="IPR009014">
    <property type="entry name" value="Transketo_C/PFOR_II"/>
</dbReference>
<feature type="binding site" evidence="14">
    <location>
        <position position="70"/>
    </location>
    <ligand>
        <name>thiamine diphosphate</name>
        <dbReference type="ChEBI" id="CHEBI:58937"/>
    </ligand>
</feature>
<dbReference type="GO" id="GO:0005829">
    <property type="term" value="C:cytosol"/>
    <property type="evidence" value="ECO:0007669"/>
    <property type="project" value="TreeGrafter"/>
</dbReference>
<accession>A0A1H7UWJ4</accession>
<evidence type="ECO:0000256" key="4">
    <source>
        <dbReference type="ARBA" id="ARBA00011738"/>
    </source>
</evidence>
<comment type="cofactor">
    <cofactor evidence="14">
        <name>thiamine diphosphate</name>
        <dbReference type="ChEBI" id="CHEBI:58937"/>
    </cofactor>
    <text evidence="14">Binds 1 thiamine pyrophosphate per subunit. During the reaction, the substrate forms a covalent intermediate with the cofactor.</text>
</comment>
<comment type="similarity">
    <text evidence="3">Belongs to the transketolase family.</text>
</comment>
<dbReference type="NCBIfam" id="TIGR00232">
    <property type="entry name" value="tktlase_bact"/>
    <property type="match status" value="1"/>
</dbReference>
<organism evidence="18 19">
    <name type="scientific">Syntrophus gentianae</name>
    <dbReference type="NCBI Taxonomy" id="43775"/>
    <lineage>
        <taxon>Bacteria</taxon>
        <taxon>Pseudomonadati</taxon>
        <taxon>Thermodesulfobacteriota</taxon>
        <taxon>Syntrophia</taxon>
        <taxon>Syntrophales</taxon>
        <taxon>Syntrophaceae</taxon>
        <taxon>Syntrophus</taxon>
    </lineage>
</organism>
<dbReference type="InterPro" id="IPR055152">
    <property type="entry name" value="Transketolase-like_C_2"/>
</dbReference>
<dbReference type="EC" id="2.2.1.1" evidence="5 11"/>
<protein>
    <recommendedName>
        <fullName evidence="5 11">Transketolase</fullName>
        <ecNumber evidence="5 11">2.2.1.1</ecNumber>
    </recommendedName>
</protein>
<evidence type="ECO:0000259" key="17">
    <source>
        <dbReference type="SMART" id="SM00861"/>
    </source>
</evidence>
<feature type="binding site" evidence="13">
    <location>
        <position position="387"/>
    </location>
    <ligand>
        <name>substrate</name>
    </ligand>
</feature>
<keyword evidence="8 15" id="KW-0460">Magnesium</keyword>
<feature type="binding site" evidence="15">
    <location>
        <position position="191"/>
    </location>
    <ligand>
        <name>Mg(2+)</name>
        <dbReference type="ChEBI" id="CHEBI:18420"/>
    </ligand>
</feature>
<dbReference type="GO" id="GO:0004802">
    <property type="term" value="F:transketolase activity"/>
    <property type="evidence" value="ECO:0007669"/>
    <property type="project" value="UniProtKB-UniRule"/>
</dbReference>
<dbReference type="InterPro" id="IPR005478">
    <property type="entry name" value="Transketolase_bac-like"/>
</dbReference>
<feature type="binding site" evidence="13">
    <location>
        <position position="360"/>
    </location>
    <ligand>
        <name>substrate</name>
    </ligand>
</feature>
<evidence type="ECO:0000256" key="8">
    <source>
        <dbReference type="ARBA" id="ARBA00022842"/>
    </source>
</evidence>
<comment type="cofactor">
    <cofactor evidence="15">
        <name>Mg(2+)</name>
        <dbReference type="ChEBI" id="CHEBI:18420"/>
    </cofactor>
    <text evidence="15">Binds 1 Mg(2+) ion per subunit. Can also utilize other divalent metal cations, such as Ca(2+), Mn(2+) and Co(2+).</text>
</comment>
<feature type="binding site" evidence="14">
    <location>
        <position position="455"/>
    </location>
    <ligand>
        <name>thiamine diphosphate</name>
        <dbReference type="ChEBI" id="CHEBI:58937"/>
    </ligand>
</feature>
<feature type="binding site" evidence="13">
    <location>
        <position position="265"/>
    </location>
    <ligand>
        <name>substrate</name>
    </ligand>
</feature>
<dbReference type="PANTHER" id="PTHR43522:SF2">
    <property type="entry name" value="TRANSKETOLASE 1-RELATED"/>
    <property type="match status" value="1"/>
</dbReference>
<dbReference type="FunFam" id="3.40.50.920:FF:000003">
    <property type="entry name" value="Transketolase"/>
    <property type="match status" value="1"/>
</dbReference>
<feature type="binding site" evidence="13">
    <location>
        <position position="479"/>
    </location>
    <ligand>
        <name>substrate</name>
    </ligand>
</feature>
<feature type="binding site" evidence="14">
    <location>
        <position position="189"/>
    </location>
    <ligand>
        <name>thiamine diphosphate</name>
        <dbReference type="ChEBI" id="CHEBI:58937"/>
    </ligand>
</feature>
<keyword evidence="19" id="KW-1185">Reference proteome</keyword>
<feature type="site" description="Important for catalytic activity" evidence="16">
    <location>
        <position position="265"/>
    </location>
</feature>
<evidence type="ECO:0000256" key="3">
    <source>
        <dbReference type="ARBA" id="ARBA00007131"/>
    </source>
</evidence>
<keyword evidence="9 14" id="KW-0786">Thiamine pyrophosphate</keyword>
<proteinExistence type="inferred from homology"/>
<evidence type="ECO:0000313" key="18">
    <source>
        <dbReference type="EMBL" id="SEM00837.1"/>
    </source>
</evidence>
<name>A0A1H7UWJ4_9BACT</name>
<dbReference type="CDD" id="cd02012">
    <property type="entry name" value="TPP_TK"/>
    <property type="match status" value="1"/>
</dbReference>
<dbReference type="AlphaFoldDB" id="A0A1H7UWJ4"/>
<comment type="subunit">
    <text evidence="4">Homodimer.</text>
</comment>
<dbReference type="CDD" id="cd07033">
    <property type="entry name" value="TPP_PYR_DXS_TK_like"/>
    <property type="match status" value="1"/>
</dbReference>
<dbReference type="PANTHER" id="PTHR43522">
    <property type="entry name" value="TRANSKETOLASE"/>
    <property type="match status" value="1"/>
</dbReference>
<evidence type="ECO:0000256" key="1">
    <source>
        <dbReference type="ARBA" id="ARBA00001913"/>
    </source>
</evidence>
<evidence type="ECO:0000256" key="5">
    <source>
        <dbReference type="ARBA" id="ARBA00013152"/>
    </source>
</evidence>
<evidence type="ECO:0000256" key="9">
    <source>
        <dbReference type="ARBA" id="ARBA00023052"/>
    </source>
</evidence>
<feature type="binding site" evidence="13">
    <location>
        <position position="30"/>
    </location>
    <ligand>
        <name>substrate</name>
    </ligand>
</feature>
<feature type="binding site" evidence="13">
    <location>
        <position position="487"/>
    </location>
    <ligand>
        <name>substrate</name>
    </ligand>
</feature>
<feature type="binding site" evidence="14">
    <location>
        <begin position="118"/>
        <end position="120"/>
    </location>
    <ligand>
        <name>thiamine diphosphate</name>
        <dbReference type="ChEBI" id="CHEBI:58937"/>
    </ligand>
</feature>
<evidence type="ECO:0000256" key="6">
    <source>
        <dbReference type="ARBA" id="ARBA00022679"/>
    </source>
</evidence>
<reference evidence="18 19" key="1">
    <citation type="submission" date="2016-10" db="EMBL/GenBank/DDBJ databases">
        <authorList>
            <person name="de Groot N.N."/>
        </authorList>
    </citation>
    <scope>NUCLEOTIDE SEQUENCE [LARGE SCALE GENOMIC DNA]</scope>
    <source>
        <strain evidence="18 19">DSM 8423</strain>
    </source>
</reference>
<feature type="binding site" evidence="14">
    <location>
        <position position="265"/>
    </location>
    <ligand>
        <name>thiamine diphosphate</name>
        <dbReference type="ChEBI" id="CHEBI:58937"/>
    </ligand>
</feature>
<comment type="catalytic activity">
    <reaction evidence="10">
        <text>D-sedoheptulose 7-phosphate + D-glyceraldehyde 3-phosphate = aldehydo-D-ribose 5-phosphate + D-xylulose 5-phosphate</text>
        <dbReference type="Rhea" id="RHEA:10508"/>
        <dbReference type="ChEBI" id="CHEBI:57483"/>
        <dbReference type="ChEBI" id="CHEBI:57737"/>
        <dbReference type="ChEBI" id="CHEBI:58273"/>
        <dbReference type="ChEBI" id="CHEBI:59776"/>
        <dbReference type="EC" id="2.2.1.1"/>
    </reaction>
</comment>
<feature type="domain" description="Transketolase-like pyrimidine-binding" evidence="17">
    <location>
        <begin position="357"/>
        <end position="543"/>
    </location>
</feature>
<dbReference type="Gene3D" id="3.40.50.920">
    <property type="match status" value="1"/>
</dbReference>
<dbReference type="SUPFAM" id="SSF52922">
    <property type="entry name" value="TK C-terminal domain-like"/>
    <property type="match status" value="1"/>
</dbReference>
<evidence type="ECO:0000256" key="10">
    <source>
        <dbReference type="ARBA" id="ARBA00049473"/>
    </source>
</evidence>
<gene>
    <name evidence="18" type="ORF">SAMN04489760_102126</name>
</gene>
<dbReference type="InterPro" id="IPR033247">
    <property type="entry name" value="Transketolase_fam"/>
</dbReference>
<evidence type="ECO:0000256" key="12">
    <source>
        <dbReference type="PIRSR" id="PIRSR605478-1"/>
    </source>
</evidence>
<keyword evidence="6" id="KW-0808">Transferase</keyword>
<dbReference type="Pfam" id="PF02779">
    <property type="entry name" value="Transket_pyr"/>
    <property type="match status" value="1"/>
</dbReference>
<dbReference type="Proteomes" id="UP000198744">
    <property type="component" value="Unassembled WGS sequence"/>
</dbReference>
<evidence type="ECO:0000256" key="11">
    <source>
        <dbReference type="NCBIfam" id="TIGR00232"/>
    </source>
</evidence>
<evidence type="ECO:0000256" key="13">
    <source>
        <dbReference type="PIRSR" id="PIRSR605478-2"/>
    </source>
</evidence>
<evidence type="ECO:0000256" key="2">
    <source>
        <dbReference type="ARBA" id="ARBA00001941"/>
    </source>
</evidence>
<dbReference type="PROSITE" id="PS00801">
    <property type="entry name" value="TRANSKETOLASE_1"/>
    <property type="match status" value="1"/>
</dbReference>
<dbReference type="STRING" id="43775.SAMN04489760_102126"/>
<dbReference type="InterPro" id="IPR049557">
    <property type="entry name" value="Transketolase_CS"/>
</dbReference>
<comment type="cofactor">
    <cofactor evidence="1">
        <name>Ca(2+)</name>
        <dbReference type="ChEBI" id="CHEBI:29108"/>
    </cofactor>
</comment>
<evidence type="ECO:0000256" key="14">
    <source>
        <dbReference type="PIRSR" id="PIRSR605478-3"/>
    </source>
</evidence>
<feature type="site" description="Important for catalytic activity" evidence="16">
    <location>
        <position position="30"/>
    </location>
</feature>
<evidence type="ECO:0000313" key="19">
    <source>
        <dbReference type="Proteomes" id="UP000198744"/>
    </source>
</evidence>
<dbReference type="Pfam" id="PF00456">
    <property type="entry name" value="Transketolase_N"/>
    <property type="match status" value="1"/>
</dbReference>
<dbReference type="InterPro" id="IPR029061">
    <property type="entry name" value="THDP-binding"/>
</dbReference>
<dbReference type="Gene3D" id="3.40.50.970">
    <property type="match status" value="2"/>
</dbReference>
<dbReference type="SMART" id="SM00861">
    <property type="entry name" value="Transket_pyr"/>
    <property type="match status" value="1"/>
</dbReference>
<feature type="active site" description="Proton donor" evidence="12">
    <location>
        <position position="429"/>
    </location>
</feature>
<dbReference type="EMBL" id="FOBS01000002">
    <property type="protein sequence ID" value="SEM00837.1"/>
    <property type="molecule type" value="Genomic_DNA"/>
</dbReference>
<dbReference type="InterPro" id="IPR005475">
    <property type="entry name" value="Transketolase-like_Pyr-bd"/>
</dbReference>
<sequence>MSKTNDLEVKCINTIRFLAADAVEKAKSGHPGMPMGAAATAHTLWASHLKHNPANPQWIDRDRFVLSAGHASMLLYVMLHLTGYDLSLDDLKVFRQWESRTPGHPEYRCAPGVEVTTGPLGQGLSNAVGMAIAEAHLAARFNRPDSEVINHFTYVMASDGDLMEGVTAEACSLAGHLGLGKLIVLYDDNRVSLAGSTGLAFTEDVGKRYEAYGWQVLRVPEGNRPAAIDAALQQARADVTRPSILFVQTTIGYGAPHKQGTADSHGSPLGQDELNAAKENLGWPLEPTFFVPGEVTDFYRSAAEQGKVREAQWLQNFEHYGRQYPELAAELRRVMAGQLPDDWEKALPVYEDGAADVATRKVGETVMQALAPCIPELMGGSADLNPSCFTWLKGLGDFQRPGLSPEGVQGRVGGSWGYEGRNVHYGVREHAMGSIAVGMALHGGVVPYTATFLTFADYMRPPMRLSALMGLRVIYVFTHDSIGLGEDGPTHQPIEQVMNLRAVPNLTVIRPADAHETVEAWREALSNSEGPTALIFSRQNLPVLDQKKLAPAKGLQKGGYILWESGEGIPEVLLIGTGSEVPLVLEAGKRLAAEGIAVRVVSLPSWELFDRQPAAYREAVLPSAVRVRVAVEAGIKLGWEHYVGLDGTVIGMDGFGASAPAKVLVEKFGMTVDNVMKAAKALLHAGVLS</sequence>
<dbReference type="InterPro" id="IPR005474">
    <property type="entry name" value="Transketolase_N"/>
</dbReference>
<feature type="binding site" evidence="13">
    <location>
        <position position="538"/>
    </location>
    <ligand>
        <name>substrate</name>
    </ligand>
</feature>
<evidence type="ECO:0000256" key="16">
    <source>
        <dbReference type="PIRSR" id="PIRSR605478-5"/>
    </source>
</evidence>
<dbReference type="Pfam" id="PF22613">
    <property type="entry name" value="Transketolase_C_1"/>
    <property type="match status" value="1"/>
</dbReference>
<evidence type="ECO:0000256" key="7">
    <source>
        <dbReference type="ARBA" id="ARBA00022723"/>
    </source>
</evidence>
<dbReference type="FunFam" id="3.40.50.970:FF:000004">
    <property type="entry name" value="Transketolase"/>
    <property type="match status" value="1"/>
</dbReference>
<dbReference type="GO" id="GO:0009052">
    <property type="term" value="P:pentose-phosphate shunt, non-oxidative branch"/>
    <property type="evidence" value="ECO:0007669"/>
    <property type="project" value="UniProtKB-ARBA"/>
</dbReference>
<feature type="binding site" evidence="15">
    <location>
        <position position="159"/>
    </location>
    <ligand>
        <name>Mg(2+)</name>
        <dbReference type="ChEBI" id="CHEBI:18420"/>
    </ligand>
</feature>
<dbReference type="RefSeq" id="WP_093882053.1">
    <property type="nucleotide sequence ID" value="NZ_FOBS01000002.1"/>
</dbReference>
<feature type="binding site" evidence="14">
    <location>
        <position position="160"/>
    </location>
    <ligand>
        <name>thiamine diphosphate</name>
        <dbReference type="ChEBI" id="CHEBI:58937"/>
    </ligand>
</feature>
<dbReference type="GO" id="GO:0046872">
    <property type="term" value="F:metal ion binding"/>
    <property type="evidence" value="ECO:0007669"/>
    <property type="project" value="UniProtKB-KW"/>
</dbReference>
<feature type="binding site" evidence="13">
    <location>
        <position position="491"/>
    </location>
    <ligand>
        <name>substrate</name>
    </ligand>
</feature>